<dbReference type="InterPro" id="IPR001297">
    <property type="entry name" value="PBS_linker_dom"/>
</dbReference>
<dbReference type="HOGENOM" id="CLU_075505_0_0_3"/>
<comment type="subcellular location">
    <subcellularLocation>
        <location evidence="1">Cellular thylakoid membrane</location>
        <topology evidence="1">Peripheral membrane protein</topology>
        <orientation evidence="1">Cytoplasmic side</orientation>
    </subcellularLocation>
</comment>
<evidence type="ECO:0000259" key="9">
    <source>
        <dbReference type="PROSITE" id="PS51445"/>
    </source>
</evidence>
<accession>B7JX69</accession>
<dbReference type="PROSITE" id="PS51441">
    <property type="entry name" value="CPCD_LIKE"/>
    <property type="match status" value="1"/>
</dbReference>
<evidence type="ECO:0000256" key="4">
    <source>
        <dbReference type="ARBA" id="ARBA00022738"/>
    </source>
</evidence>
<dbReference type="KEGG" id="cyp:PCC8801_3076"/>
<dbReference type="PROSITE" id="PS51445">
    <property type="entry name" value="PBS_LINKER"/>
    <property type="match status" value="1"/>
</dbReference>
<dbReference type="InterPro" id="IPR038255">
    <property type="entry name" value="PBS_linker_sf"/>
</dbReference>
<organism evidence="10 11">
    <name type="scientific">Rippkaea orientalis (strain PCC 8801 / RF-1)</name>
    <name type="common">Cyanothece sp. (strain PCC 8801)</name>
    <dbReference type="NCBI Taxonomy" id="41431"/>
    <lineage>
        <taxon>Bacteria</taxon>
        <taxon>Bacillati</taxon>
        <taxon>Cyanobacteriota</taxon>
        <taxon>Cyanophyceae</taxon>
        <taxon>Oscillatoriophycideae</taxon>
        <taxon>Chroococcales</taxon>
        <taxon>Aphanothecaceae</taxon>
        <taxon>Rippkaea</taxon>
        <taxon>Rippkaea orientalis</taxon>
    </lineage>
</organism>
<keyword evidence="11" id="KW-1185">Reference proteome</keyword>
<gene>
    <name evidence="10" type="ordered locus">PCC8801_3076</name>
</gene>
<dbReference type="Pfam" id="PF01383">
    <property type="entry name" value="CpcD"/>
    <property type="match status" value="1"/>
</dbReference>
<protein>
    <submittedName>
        <fullName evidence="10">Phycobilisome linker polypeptide</fullName>
    </submittedName>
</protein>
<dbReference type="PIRSF" id="PIRSF005898">
    <property type="entry name" value="Phycobilisome_CpeC/CpcI"/>
    <property type="match status" value="1"/>
</dbReference>
<dbReference type="EMBL" id="CP001287">
    <property type="protein sequence ID" value="ACK67057.1"/>
    <property type="molecule type" value="Genomic_DNA"/>
</dbReference>
<evidence type="ECO:0000256" key="7">
    <source>
        <dbReference type="PROSITE-ProRule" id="PRU00775"/>
    </source>
</evidence>
<keyword evidence="6" id="KW-0472">Membrane</keyword>
<dbReference type="SMART" id="SM01094">
    <property type="entry name" value="CpcD"/>
    <property type="match status" value="1"/>
</dbReference>
<dbReference type="eggNOG" id="COG0237">
    <property type="taxonomic scope" value="Bacteria"/>
</dbReference>
<dbReference type="PANTHER" id="PTHR34011">
    <property type="entry name" value="PHYCOBILISOME 32.1 KDA LINKER POLYPEPTIDE, PHYCOCYANIN-ASSOCIATED, ROD 2-RELATED"/>
    <property type="match status" value="1"/>
</dbReference>
<dbReference type="OrthoDB" id="420396at2"/>
<reference evidence="11" key="1">
    <citation type="journal article" date="2011" name="MBio">
        <title>Novel metabolic attributes of the genus Cyanothece, comprising a group of unicellular nitrogen-fixing Cyanobacteria.</title>
        <authorList>
            <person name="Bandyopadhyay A."/>
            <person name="Elvitigala T."/>
            <person name="Welsh E."/>
            <person name="Stockel J."/>
            <person name="Liberton M."/>
            <person name="Min H."/>
            <person name="Sherman L.A."/>
            <person name="Pakrasi H.B."/>
        </authorList>
    </citation>
    <scope>NUCLEOTIDE SEQUENCE [LARGE SCALE GENOMIC DNA]</scope>
    <source>
        <strain evidence="11">PCC 8801</strain>
    </source>
</reference>
<comment type="similarity">
    <text evidence="7">Belongs to the phycobilisome linker protein family.</text>
</comment>
<keyword evidence="5" id="KW-0793">Thylakoid</keyword>
<dbReference type="GO" id="GO:0015979">
    <property type="term" value="P:photosynthesis"/>
    <property type="evidence" value="ECO:0007669"/>
    <property type="project" value="UniProtKB-KW"/>
</dbReference>
<dbReference type="RefSeq" id="WP_012596318.1">
    <property type="nucleotide sequence ID" value="NC_011726.1"/>
</dbReference>
<dbReference type="InterPro" id="IPR008213">
    <property type="entry name" value="CpcD-like_dom"/>
</dbReference>
<evidence type="ECO:0000256" key="1">
    <source>
        <dbReference type="ARBA" id="ARBA00004445"/>
    </source>
</evidence>
<dbReference type="AlphaFoldDB" id="B7JX69"/>
<dbReference type="Gene3D" id="1.10.3130.20">
    <property type="entry name" value="Phycobilisome linker domain"/>
    <property type="match status" value="1"/>
</dbReference>
<evidence type="ECO:0000256" key="3">
    <source>
        <dbReference type="ARBA" id="ARBA00022549"/>
    </source>
</evidence>
<dbReference type="GO" id="GO:0031676">
    <property type="term" value="C:plasma membrane-derived thylakoid membrane"/>
    <property type="evidence" value="ECO:0007669"/>
    <property type="project" value="UniProtKB-SubCell"/>
</dbReference>
<evidence type="ECO:0000313" key="10">
    <source>
        <dbReference type="EMBL" id="ACK67057.1"/>
    </source>
</evidence>
<dbReference type="InterPro" id="IPR016470">
    <property type="entry name" value="Phycobilisome"/>
</dbReference>
<evidence type="ECO:0000256" key="6">
    <source>
        <dbReference type="ARBA" id="ARBA00023136"/>
    </source>
</evidence>
<evidence type="ECO:0000256" key="2">
    <source>
        <dbReference type="ARBA" id="ARBA00022531"/>
    </source>
</evidence>
<feature type="domain" description="CpcD-like" evidence="8">
    <location>
        <begin position="220"/>
        <end position="273"/>
    </location>
</feature>
<name>B7JX69_RIPO1</name>
<evidence type="ECO:0000256" key="5">
    <source>
        <dbReference type="ARBA" id="ARBA00023078"/>
    </source>
</evidence>
<dbReference type="STRING" id="41431.PCC8801_3076"/>
<keyword evidence="3" id="KW-0042">Antenna complex</keyword>
<dbReference type="Pfam" id="PF00427">
    <property type="entry name" value="PBS_linker_poly"/>
    <property type="match status" value="1"/>
</dbReference>
<keyword evidence="4 7" id="KW-0605">Phycobilisome</keyword>
<dbReference type="PANTHER" id="PTHR34011:SF6">
    <property type="entry name" value="PHYCOBILIPROTEIN APCE"/>
    <property type="match status" value="1"/>
</dbReference>
<keyword evidence="2" id="KW-0602">Photosynthesis</keyword>
<evidence type="ECO:0000259" key="8">
    <source>
        <dbReference type="PROSITE" id="PS51441"/>
    </source>
</evidence>
<proteinExistence type="inferred from homology"/>
<dbReference type="GO" id="GO:0030089">
    <property type="term" value="C:phycobilisome"/>
    <property type="evidence" value="ECO:0007669"/>
    <property type="project" value="UniProtKB-UniRule"/>
</dbReference>
<evidence type="ECO:0000313" key="11">
    <source>
        <dbReference type="Proteomes" id="UP000008204"/>
    </source>
</evidence>
<sequence length="273" mass="30933">MTSLMAAQRLGFEPFVTSSPVELRRNWTEEEANLAIRAAYRQVLGNEHLMSRERLTSAESLLRNGSISVKDFVRAIALSELYRNKFFHSNPQNRFIELNYKHLLGRAPYDQAEIAYHTDLYNQEGYESEINSYIDSPEYQEHFGDLIVPFYRGFATERNQKTVGFSRIFQVYRGYATSDRAQTKGKPATLVQELARNSASPVYIGTTAETLAGVSGGSRGHFYRVRVSQGATPGRGTQVRRAQIEYLVPYEQLSSKLQQINRQGGKVTNISLA</sequence>
<dbReference type="Proteomes" id="UP000008204">
    <property type="component" value="Chromosome"/>
</dbReference>
<feature type="domain" description="PBS-linker" evidence="9">
    <location>
        <begin position="1"/>
        <end position="180"/>
    </location>
</feature>